<dbReference type="GO" id="GO:0005524">
    <property type="term" value="F:ATP binding"/>
    <property type="evidence" value="ECO:0007669"/>
    <property type="project" value="InterPro"/>
</dbReference>
<feature type="compositionally biased region" description="Basic and acidic residues" evidence="1">
    <location>
        <begin position="404"/>
        <end position="418"/>
    </location>
</feature>
<dbReference type="PANTHER" id="PTHR44329">
    <property type="entry name" value="SERINE/THREONINE-PROTEIN KINASE TNNI3K-RELATED"/>
    <property type="match status" value="1"/>
</dbReference>
<feature type="region of interest" description="Disordered" evidence="1">
    <location>
        <begin position="1"/>
        <end position="31"/>
    </location>
</feature>
<sequence length="696" mass="77838">MDRVLHVPLSDPEHGGWAAQSGHAHLRPPAKTHGVKSRARANSMTSVTAVANEPFTATSADLEYGSQDYDSSEWHDTLLALLAEVHVDKVEVRRTGDKPIDGGAFGDVWSGFHLPSMQAVAIKVPRNGSNVVKLCRSLRRELGAWSLLHHRNVLLLLGVAFSPNRREMWLVSPWMRNKNLRGYLQDHPEADALQMLMGVGRGLTYVHSRRIVHGDLKANNVLVDDEGEAKLMDFGLSYDLEEPGMQTTSSMFHGNVRWLAPERLVPESFGLTASQSRSTASDVYALGMVVYEVFSGQIPFYETGNAMALVQVVLAGRRPAYPFNMTRPGLTARLWSFVGSCWHQDRMMRPISNALEPFLLDADSEVGDFRRMTARALRAEANLEDVKRQLENALEELRSAKEEKTKLRTKVKEGDRAHKQLASSSDREGKHRQELAESNANLKRVREELEAKNQELEACRIAIANVKKEKSAELAPDPSFDRPADYYVDIVRNLNTSIVRFSDQLETLTKVKGGFVKGTICSVLYHKVLESFFFGLDEARKAFIRQAQKSVEGSARHHWQLITMRTLKTSPKLYEAELRSAKEKIIKRILNDLGKETCAAMLPNASHQSLRELLDQILQSCVALSHDLICDCTEYRVVYFGKLAAFDAKCMALSSGSEAHASVLRTEQLGFQTYRATVHLKATVACATNSVLMNLP</sequence>
<feature type="region of interest" description="Disordered" evidence="1">
    <location>
        <begin position="404"/>
        <end position="439"/>
    </location>
</feature>
<keyword evidence="3" id="KW-0418">Kinase</keyword>
<organism evidence="3 4">
    <name type="scientific">Calocera viscosa (strain TUFC12733)</name>
    <dbReference type="NCBI Taxonomy" id="1330018"/>
    <lineage>
        <taxon>Eukaryota</taxon>
        <taxon>Fungi</taxon>
        <taxon>Dikarya</taxon>
        <taxon>Basidiomycota</taxon>
        <taxon>Agaricomycotina</taxon>
        <taxon>Dacrymycetes</taxon>
        <taxon>Dacrymycetales</taxon>
        <taxon>Dacrymycetaceae</taxon>
        <taxon>Calocera</taxon>
    </lineage>
</organism>
<evidence type="ECO:0000313" key="4">
    <source>
        <dbReference type="Proteomes" id="UP000076738"/>
    </source>
</evidence>
<dbReference type="GO" id="GO:0004674">
    <property type="term" value="F:protein serine/threonine kinase activity"/>
    <property type="evidence" value="ECO:0007669"/>
    <property type="project" value="TreeGrafter"/>
</dbReference>
<dbReference type="PROSITE" id="PS00108">
    <property type="entry name" value="PROTEIN_KINASE_ST"/>
    <property type="match status" value="1"/>
</dbReference>
<dbReference type="InterPro" id="IPR001245">
    <property type="entry name" value="Ser-Thr/Tyr_kinase_cat_dom"/>
</dbReference>
<dbReference type="PROSITE" id="PS50011">
    <property type="entry name" value="PROTEIN_KINASE_DOM"/>
    <property type="match status" value="1"/>
</dbReference>
<evidence type="ECO:0000313" key="3">
    <source>
        <dbReference type="EMBL" id="KZO98412.1"/>
    </source>
</evidence>
<dbReference type="InterPro" id="IPR011009">
    <property type="entry name" value="Kinase-like_dom_sf"/>
</dbReference>
<accession>A0A167P4I7</accession>
<dbReference type="OrthoDB" id="4062651at2759"/>
<dbReference type="Gene3D" id="1.10.510.10">
    <property type="entry name" value="Transferase(Phosphotransferase) domain 1"/>
    <property type="match status" value="1"/>
</dbReference>
<evidence type="ECO:0000259" key="2">
    <source>
        <dbReference type="PROSITE" id="PS50011"/>
    </source>
</evidence>
<dbReference type="InterPro" id="IPR051681">
    <property type="entry name" value="Ser/Thr_Kinases-Pseudokinases"/>
</dbReference>
<name>A0A167P4I7_CALVF</name>
<dbReference type="SUPFAM" id="SSF56112">
    <property type="entry name" value="Protein kinase-like (PK-like)"/>
    <property type="match status" value="1"/>
</dbReference>
<dbReference type="Pfam" id="PF07714">
    <property type="entry name" value="PK_Tyr_Ser-Thr"/>
    <property type="match status" value="1"/>
</dbReference>
<dbReference type="Proteomes" id="UP000076738">
    <property type="component" value="Unassembled WGS sequence"/>
</dbReference>
<dbReference type="STRING" id="1330018.A0A167P4I7"/>
<gene>
    <name evidence="3" type="ORF">CALVIDRAFT_596931</name>
</gene>
<evidence type="ECO:0000256" key="1">
    <source>
        <dbReference type="SAM" id="MobiDB-lite"/>
    </source>
</evidence>
<feature type="domain" description="Protein kinase" evidence="2">
    <location>
        <begin position="94"/>
        <end position="359"/>
    </location>
</feature>
<dbReference type="AlphaFoldDB" id="A0A167P4I7"/>
<dbReference type="SMART" id="SM00220">
    <property type="entry name" value="S_TKc"/>
    <property type="match status" value="1"/>
</dbReference>
<dbReference type="InterPro" id="IPR008271">
    <property type="entry name" value="Ser/Thr_kinase_AS"/>
</dbReference>
<feature type="compositionally biased region" description="Basic and acidic residues" evidence="1">
    <location>
        <begin position="425"/>
        <end position="435"/>
    </location>
</feature>
<keyword evidence="3" id="KW-0808">Transferase</keyword>
<dbReference type="InterPro" id="IPR000719">
    <property type="entry name" value="Prot_kinase_dom"/>
</dbReference>
<reference evidence="3 4" key="1">
    <citation type="journal article" date="2016" name="Mol. Biol. Evol.">
        <title>Comparative Genomics of Early-Diverging Mushroom-Forming Fungi Provides Insights into the Origins of Lignocellulose Decay Capabilities.</title>
        <authorList>
            <person name="Nagy L.G."/>
            <person name="Riley R."/>
            <person name="Tritt A."/>
            <person name="Adam C."/>
            <person name="Daum C."/>
            <person name="Floudas D."/>
            <person name="Sun H."/>
            <person name="Yadav J.S."/>
            <person name="Pangilinan J."/>
            <person name="Larsson K.H."/>
            <person name="Matsuura K."/>
            <person name="Barry K."/>
            <person name="Labutti K."/>
            <person name="Kuo R."/>
            <person name="Ohm R.A."/>
            <person name="Bhattacharya S.S."/>
            <person name="Shirouzu T."/>
            <person name="Yoshinaga Y."/>
            <person name="Martin F.M."/>
            <person name="Grigoriev I.V."/>
            <person name="Hibbett D.S."/>
        </authorList>
    </citation>
    <scope>NUCLEOTIDE SEQUENCE [LARGE SCALE GENOMIC DNA]</scope>
    <source>
        <strain evidence="3 4">TUFC12733</strain>
    </source>
</reference>
<protein>
    <submittedName>
        <fullName evidence="3">Kinase-like protein</fullName>
    </submittedName>
</protein>
<keyword evidence="4" id="KW-1185">Reference proteome</keyword>
<proteinExistence type="predicted"/>
<dbReference type="EMBL" id="KV417276">
    <property type="protein sequence ID" value="KZO98412.1"/>
    <property type="molecule type" value="Genomic_DNA"/>
</dbReference>